<reference evidence="1" key="1">
    <citation type="submission" date="2021-01" db="EMBL/GenBank/DDBJ databases">
        <authorList>
            <person name="Corre E."/>
            <person name="Pelletier E."/>
            <person name="Niang G."/>
            <person name="Scheremetjew M."/>
            <person name="Finn R."/>
            <person name="Kale V."/>
            <person name="Holt S."/>
            <person name="Cochrane G."/>
            <person name="Meng A."/>
            <person name="Brown T."/>
            <person name="Cohen L."/>
        </authorList>
    </citation>
    <scope>NUCLEOTIDE SEQUENCE</scope>
    <source>
        <strain evidence="1">S3</strain>
    </source>
</reference>
<dbReference type="AlphaFoldDB" id="A0A7S3IMV4"/>
<name>A0A7S3IMV4_9SPIT</name>
<proteinExistence type="predicted"/>
<dbReference type="EMBL" id="HBIH01019307">
    <property type="protein sequence ID" value="CAE0327090.1"/>
    <property type="molecule type" value="Transcribed_RNA"/>
</dbReference>
<evidence type="ECO:0000313" key="1">
    <source>
        <dbReference type="EMBL" id="CAE0327090.1"/>
    </source>
</evidence>
<gene>
    <name evidence="1" type="ORF">SINC0208_LOCUS7717</name>
</gene>
<sequence>MGALSGMIGKVVSKGQAKSDEANAFNLGEAVVYVAGRMGEENFKSVMEMVESYKGVKEQSNSERVEVAKKTVMVFPGVTQAFISKDKAIEYLKKEPEHTQEKLMRVLFKVKVDLQGDTRPMDAKKFLGDDAAAQGEDMRDALFQRLMVQVQSYSIEADGGEDVNPEEVMKKVVTEGVDSVPNIYTMLHIVEVQQLENENDPNKSTNLLEYTGKDKWESFLEKEAKKQV</sequence>
<organism evidence="1">
    <name type="scientific">Strombidium inclinatum</name>
    <dbReference type="NCBI Taxonomy" id="197538"/>
    <lineage>
        <taxon>Eukaryota</taxon>
        <taxon>Sar</taxon>
        <taxon>Alveolata</taxon>
        <taxon>Ciliophora</taxon>
        <taxon>Intramacronucleata</taxon>
        <taxon>Spirotrichea</taxon>
        <taxon>Oligotrichia</taxon>
        <taxon>Strombidiidae</taxon>
        <taxon>Strombidium</taxon>
    </lineage>
</organism>
<protein>
    <submittedName>
        <fullName evidence="1">Uncharacterized protein</fullName>
    </submittedName>
</protein>
<accession>A0A7S3IMV4</accession>